<dbReference type="RefSeq" id="WP_320502691.1">
    <property type="nucleotide sequence ID" value="NZ_JAXCLX010000004.1"/>
</dbReference>
<protein>
    <recommendedName>
        <fullName evidence="3">Phytanoyl-CoA dioxygenase</fullName>
    </recommendedName>
</protein>
<comment type="caution">
    <text evidence="1">The sequence shown here is derived from an EMBL/GenBank/DDBJ whole genome shotgun (WGS) entry which is preliminary data.</text>
</comment>
<organism evidence="1 2">
    <name type="scientific">Dongia rigui</name>
    <dbReference type="NCBI Taxonomy" id="940149"/>
    <lineage>
        <taxon>Bacteria</taxon>
        <taxon>Pseudomonadati</taxon>
        <taxon>Pseudomonadota</taxon>
        <taxon>Alphaproteobacteria</taxon>
        <taxon>Rhodospirillales</taxon>
        <taxon>Dongiaceae</taxon>
        <taxon>Dongia</taxon>
    </lineage>
</organism>
<dbReference type="Gene3D" id="2.60.120.620">
    <property type="entry name" value="q2cbj1_9rhob like domain"/>
    <property type="match status" value="1"/>
</dbReference>
<proteinExistence type="predicted"/>
<evidence type="ECO:0000313" key="2">
    <source>
        <dbReference type="Proteomes" id="UP001271769"/>
    </source>
</evidence>
<evidence type="ECO:0008006" key="3">
    <source>
        <dbReference type="Google" id="ProtNLM"/>
    </source>
</evidence>
<dbReference type="SUPFAM" id="SSF51197">
    <property type="entry name" value="Clavaminate synthase-like"/>
    <property type="match status" value="1"/>
</dbReference>
<name>A0ABU5E3W0_9PROT</name>
<gene>
    <name evidence="1" type="ORF">SMD31_19940</name>
</gene>
<dbReference type="Proteomes" id="UP001271769">
    <property type="component" value="Unassembled WGS sequence"/>
</dbReference>
<reference evidence="1 2" key="1">
    <citation type="journal article" date="2013" name="Antonie Van Leeuwenhoek">
        <title>Dongia rigui sp. nov., isolated from freshwater of a large wetland in Korea.</title>
        <authorList>
            <person name="Baik K.S."/>
            <person name="Hwang Y.M."/>
            <person name="Choi J.S."/>
            <person name="Kwon J."/>
            <person name="Seong C.N."/>
        </authorList>
    </citation>
    <scope>NUCLEOTIDE SEQUENCE [LARGE SCALE GENOMIC DNA]</scope>
    <source>
        <strain evidence="1 2">04SU4-P</strain>
    </source>
</reference>
<sequence>MSLATLTPGPRDTHAIGAAAFGGALLVWRRLPALITLCTRADDVLRGGFDGDPLSAEQRFGPDEYLKRVRRLRAAFRQDEIINVAFKRALTETGLGAGDCFWDPLQLRVVPAQGSHHGRRIMPLPAHRDNWGSNIGQQINWWSPLYPLSEGRSILFYPAYFDKPVANSSADWDFETLKRLMNEGKADQYPVLPVVTETLPADAAKAVVIEPGDMLAFSGQHLHGSIATDTSATRFSVESRTVNLAHVTAGLAAPNVDGRAPRVVPDWFEHVVSGERLSF</sequence>
<evidence type="ECO:0000313" key="1">
    <source>
        <dbReference type="EMBL" id="MDY0874221.1"/>
    </source>
</evidence>
<dbReference type="EMBL" id="JAXCLX010000004">
    <property type="protein sequence ID" value="MDY0874221.1"/>
    <property type="molecule type" value="Genomic_DNA"/>
</dbReference>
<accession>A0ABU5E3W0</accession>
<keyword evidence="2" id="KW-1185">Reference proteome</keyword>